<dbReference type="EMBL" id="BRXU01000006">
    <property type="protein sequence ID" value="GLC52383.1"/>
    <property type="molecule type" value="Genomic_DNA"/>
</dbReference>
<organism evidence="2 3">
    <name type="scientific">Pleodorina starrii</name>
    <dbReference type="NCBI Taxonomy" id="330485"/>
    <lineage>
        <taxon>Eukaryota</taxon>
        <taxon>Viridiplantae</taxon>
        <taxon>Chlorophyta</taxon>
        <taxon>core chlorophytes</taxon>
        <taxon>Chlorophyceae</taxon>
        <taxon>CS clade</taxon>
        <taxon>Chlamydomonadales</taxon>
        <taxon>Volvocaceae</taxon>
        <taxon>Pleodorina</taxon>
    </lineage>
</organism>
<gene>
    <name evidence="2" type="primary">PLEST009048</name>
    <name evidence="2" type="ORF">PLESTB_000623100</name>
</gene>
<feature type="compositionally biased region" description="Low complexity" evidence="1">
    <location>
        <begin position="165"/>
        <end position="177"/>
    </location>
</feature>
<feature type="compositionally biased region" description="Low complexity" evidence="1">
    <location>
        <begin position="186"/>
        <end position="197"/>
    </location>
</feature>
<accession>A0A9W6BI16</accession>
<evidence type="ECO:0000313" key="3">
    <source>
        <dbReference type="Proteomes" id="UP001165080"/>
    </source>
</evidence>
<dbReference type="Proteomes" id="UP001165080">
    <property type="component" value="Unassembled WGS sequence"/>
</dbReference>
<feature type="region of interest" description="Disordered" evidence="1">
    <location>
        <begin position="17"/>
        <end position="52"/>
    </location>
</feature>
<sequence>MSSLKRAPYVLLDLVDAGSRRLPRRRRNPPAPRTARRVGSPERATEASDEDIYSKARAAATVALQGLVPVATAGTPPPPPTSSSRDSPKLDEDIFSKARAAATMALAGLAPVAAAATPLPTSSSRDPPKSPATPSPPSPQPPQPPTSSSRDSPEMPATPPESPRASSTVVVSAVASGGSDGDSPHADVAGATAASSDGGDGGMQKTQSPPPRIFKGPLPLYPSLDGYGCLISQFGGWALNGSGEWGGLRTAAQHGTGGHVGDSVTEDYMLLPDDLMLSAVLALGLMD</sequence>
<proteinExistence type="predicted"/>
<feature type="compositionally biased region" description="Basic and acidic residues" evidence="1">
    <location>
        <begin position="86"/>
        <end position="96"/>
    </location>
</feature>
<reference evidence="2 3" key="1">
    <citation type="journal article" date="2023" name="Commun. Biol.">
        <title>Reorganization of the ancestral sex-determining regions during the evolution of trioecy in Pleodorina starrii.</title>
        <authorList>
            <person name="Takahashi K."/>
            <person name="Suzuki S."/>
            <person name="Kawai-Toyooka H."/>
            <person name="Yamamoto K."/>
            <person name="Hamaji T."/>
            <person name="Ootsuki R."/>
            <person name="Yamaguchi H."/>
            <person name="Kawachi M."/>
            <person name="Higashiyama T."/>
            <person name="Nozaki H."/>
        </authorList>
    </citation>
    <scope>NUCLEOTIDE SEQUENCE [LARGE SCALE GENOMIC DNA]</scope>
    <source>
        <strain evidence="2 3">NIES-4479</strain>
    </source>
</reference>
<name>A0A9W6BI16_9CHLO</name>
<protein>
    <submittedName>
        <fullName evidence="2">Uncharacterized protein</fullName>
    </submittedName>
</protein>
<comment type="caution">
    <text evidence="2">The sequence shown here is derived from an EMBL/GenBank/DDBJ whole genome shotgun (WGS) entry which is preliminary data.</text>
</comment>
<feature type="region of interest" description="Disordered" evidence="1">
    <location>
        <begin position="69"/>
        <end position="96"/>
    </location>
</feature>
<dbReference type="AlphaFoldDB" id="A0A9W6BI16"/>
<feature type="compositionally biased region" description="Pro residues" evidence="1">
    <location>
        <begin position="129"/>
        <end position="145"/>
    </location>
</feature>
<evidence type="ECO:0000313" key="2">
    <source>
        <dbReference type="EMBL" id="GLC52383.1"/>
    </source>
</evidence>
<evidence type="ECO:0000256" key="1">
    <source>
        <dbReference type="SAM" id="MobiDB-lite"/>
    </source>
</evidence>
<keyword evidence="3" id="KW-1185">Reference proteome</keyword>
<feature type="region of interest" description="Disordered" evidence="1">
    <location>
        <begin position="116"/>
        <end position="214"/>
    </location>
</feature>